<comment type="caution">
    <text evidence="1">The sequence shown here is derived from an EMBL/GenBank/DDBJ whole genome shotgun (WGS) entry which is preliminary data.</text>
</comment>
<proteinExistence type="predicted"/>
<evidence type="ECO:0000313" key="2">
    <source>
        <dbReference type="Proteomes" id="UP001172645"/>
    </source>
</evidence>
<keyword evidence="2" id="KW-1185">Reference proteome</keyword>
<gene>
    <name evidence="1" type="ORF">PY649_20370</name>
</gene>
<dbReference type="EMBL" id="JARFYM010000017">
    <property type="protein sequence ID" value="MDL2401265.1"/>
    <property type="molecule type" value="Genomic_DNA"/>
</dbReference>
<organism evidence="1 2">
    <name type="scientific">Rhizobium mayense</name>
    <dbReference type="NCBI Taxonomy" id="1312184"/>
    <lineage>
        <taxon>Bacteria</taxon>
        <taxon>Pseudomonadati</taxon>
        <taxon>Pseudomonadota</taxon>
        <taxon>Alphaproteobacteria</taxon>
        <taxon>Hyphomicrobiales</taxon>
        <taxon>Rhizobiaceae</taxon>
        <taxon>Rhizobium/Agrobacterium group</taxon>
        <taxon>Rhizobium</taxon>
    </lineage>
</organism>
<accession>A0ABT7JY46</accession>
<sequence>MRLTGRYRYRIGWRGTLVLQVEEEYDVYRSLFSRRQPGNDSVKETERNWRDARVEDLPLQSPTLGFRSGTADTP</sequence>
<evidence type="ECO:0000313" key="1">
    <source>
        <dbReference type="EMBL" id="MDL2401265.1"/>
    </source>
</evidence>
<dbReference type="RefSeq" id="WP_285870456.1">
    <property type="nucleotide sequence ID" value="NZ_JARFYM010000017.1"/>
</dbReference>
<reference evidence="1" key="1">
    <citation type="submission" date="2023-06" db="EMBL/GenBank/DDBJ databases">
        <title>Phylogenetic Diversity of Rhizobium strains.</title>
        <authorList>
            <person name="Moura F.T."/>
            <person name="Helene L.C.F."/>
            <person name="Hungria M."/>
        </authorList>
    </citation>
    <scope>NUCLEOTIDE SEQUENCE</scope>
    <source>
        <strain evidence="1">CCGE526</strain>
    </source>
</reference>
<protein>
    <submittedName>
        <fullName evidence="1">Uncharacterized protein</fullName>
    </submittedName>
</protein>
<name>A0ABT7JY46_9HYPH</name>
<dbReference type="Proteomes" id="UP001172645">
    <property type="component" value="Unassembled WGS sequence"/>
</dbReference>